<dbReference type="InterPro" id="IPR054491">
    <property type="entry name" value="MGH1-like_GH"/>
</dbReference>
<evidence type="ECO:0000313" key="6">
    <source>
        <dbReference type="Proteomes" id="UP000246018"/>
    </source>
</evidence>
<dbReference type="PANTHER" id="PTHR10412">
    <property type="entry name" value="MANNOSYL-OLIGOSACCHARIDE GLUCOSIDASE"/>
    <property type="match status" value="1"/>
</dbReference>
<protein>
    <recommendedName>
        <fullName evidence="4">Mannosylglycerate hydrolase MGH1-like glycoside hydrolase domain-containing protein</fullName>
    </recommendedName>
</protein>
<dbReference type="AlphaFoldDB" id="A0A2T8F6W0"/>
<keyword evidence="6" id="KW-1185">Reference proteome</keyword>
<dbReference type="Pfam" id="PF22422">
    <property type="entry name" value="MGH1-like_GH"/>
    <property type="match status" value="1"/>
</dbReference>
<dbReference type="SUPFAM" id="SSF48208">
    <property type="entry name" value="Six-hairpin glycosidases"/>
    <property type="match status" value="1"/>
</dbReference>
<dbReference type="EMBL" id="QDGZ01000008">
    <property type="protein sequence ID" value="PVG81454.1"/>
    <property type="molecule type" value="Genomic_DNA"/>
</dbReference>
<dbReference type="InterPro" id="IPR004888">
    <property type="entry name" value="Glycoside_hydrolase_63"/>
</dbReference>
<dbReference type="Proteomes" id="UP000246018">
    <property type="component" value="Unassembled WGS sequence"/>
</dbReference>
<name>A0A2T8F6W0_9ACTN</name>
<evidence type="ECO:0000256" key="2">
    <source>
        <dbReference type="ARBA" id="ARBA00022801"/>
    </source>
</evidence>
<comment type="caution">
    <text evidence="5">The sequence shown here is derived from an EMBL/GenBank/DDBJ whole genome shotgun (WGS) entry which is preliminary data.</text>
</comment>
<dbReference type="InterPro" id="IPR008928">
    <property type="entry name" value="6-hairpin_glycosidase_sf"/>
</dbReference>
<keyword evidence="3" id="KW-0326">Glycosidase</keyword>
<dbReference type="GO" id="GO:0006487">
    <property type="term" value="P:protein N-linked glycosylation"/>
    <property type="evidence" value="ECO:0007669"/>
    <property type="project" value="TreeGrafter"/>
</dbReference>
<evidence type="ECO:0000259" key="4">
    <source>
        <dbReference type="Pfam" id="PF22422"/>
    </source>
</evidence>
<dbReference type="GO" id="GO:0004573">
    <property type="term" value="F:Glc3Man9GlcNAc2 oligosaccharide glucosidase activity"/>
    <property type="evidence" value="ECO:0007669"/>
    <property type="project" value="InterPro"/>
</dbReference>
<comment type="similarity">
    <text evidence="1">Belongs to the glycosyl hydrolase 63 family.</text>
</comment>
<proteinExistence type="inferred from homology"/>
<feature type="domain" description="Mannosylglycerate hydrolase MGH1-like glycoside hydrolase" evidence="4">
    <location>
        <begin position="310"/>
        <end position="654"/>
    </location>
</feature>
<keyword evidence="2" id="KW-0378">Hydrolase</keyword>
<evidence type="ECO:0000256" key="3">
    <source>
        <dbReference type="ARBA" id="ARBA00023295"/>
    </source>
</evidence>
<sequence length="773" mass="84940">MPGFKEQEFNGALFVGRGETRFSTSVSLVTESKKVVHENMVPNIRSFGPIASDGSYYEIRISSDDRVLHQARLDALQATIDHPESWSAEEVAAATAELPVLQKQYDTIQAQKQDIVVRYARVNDEELVGSVTALDDGTTIYLDASAPFAEPSTYAVAGSGSLAGITRGLADGDQTAHFRVDADQAADGARSYATLKDMMNAMGGKSAADGTAAAALHYELDAGDTLTFTARMGDEALPPARRTPEEVTELLERARTRIDKVSVSGSGPLGDMIDAMRDAMALNANYDEKFNRSFVMWGLGGGGDDIFKGWDSAWDAITAAHLDPALALDHIRDFYDQGGPRYDQLHAGPMHAYAAWRVYQRTGDRSILELVYPVMTAYIARMPEFDVNGDGLLESPWVADRPGGRGNHLGLDDSPQFFGYKQIPRDGGTDTRDHTDLTDVPLNSYYGLFAHVLGRMADELGRPADAKQYADLHAELAEQMDARLWNDERGLYLNRYLDGRWEHTSTPTVFYPLFGGLASPAHAQRLVDEHLENPDEFGGAHALPSVARNDPAFCSSGDHHPEAEHFIYFQEHMEEDACEEWKGAVWPPMNATVYDGLKRYGFDAEAARLADKSTRLWQSSYEELGWFPEYWDAEPGQLINGAATDTAWRTYSWSNLMPLMTSTELFSDDAWGDVNGFRFGTLGLPGRNAVHDVPWRGQTYSVVADASSTRLSRDGQVLFTASGGRVVVRDFVLTSTGATFEVTADQKVTITVHPEAAPARRVAVPAGTTKVRL</sequence>
<gene>
    <name evidence="5" type="ORF">DDE18_18410</name>
</gene>
<dbReference type="InterPro" id="IPR012341">
    <property type="entry name" value="6hp_glycosidase-like_sf"/>
</dbReference>
<reference evidence="5 6" key="1">
    <citation type="submission" date="2018-04" db="EMBL/GenBank/DDBJ databases">
        <title>Genome of Nocardioides gansuensis WSJ-1.</title>
        <authorList>
            <person name="Wu S."/>
            <person name="Wang G."/>
        </authorList>
    </citation>
    <scope>NUCLEOTIDE SEQUENCE [LARGE SCALE GENOMIC DNA]</scope>
    <source>
        <strain evidence="5 6">WSJ-1</strain>
    </source>
</reference>
<accession>A0A2T8F6W0</accession>
<dbReference type="PANTHER" id="PTHR10412:SF11">
    <property type="entry name" value="MANNOSYL-OLIGOSACCHARIDE GLUCOSIDASE"/>
    <property type="match status" value="1"/>
</dbReference>
<organism evidence="5 6">
    <name type="scientific">Nocardioides gansuensis</name>
    <dbReference type="NCBI Taxonomy" id="2138300"/>
    <lineage>
        <taxon>Bacteria</taxon>
        <taxon>Bacillati</taxon>
        <taxon>Actinomycetota</taxon>
        <taxon>Actinomycetes</taxon>
        <taxon>Propionibacteriales</taxon>
        <taxon>Nocardioidaceae</taxon>
        <taxon>Nocardioides</taxon>
    </lineage>
</organism>
<dbReference type="GO" id="GO:0009311">
    <property type="term" value="P:oligosaccharide metabolic process"/>
    <property type="evidence" value="ECO:0007669"/>
    <property type="project" value="InterPro"/>
</dbReference>
<evidence type="ECO:0000256" key="1">
    <source>
        <dbReference type="ARBA" id="ARBA00010833"/>
    </source>
</evidence>
<dbReference type="Gene3D" id="1.50.10.10">
    <property type="match status" value="1"/>
</dbReference>
<evidence type="ECO:0000313" key="5">
    <source>
        <dbReference type="EMBL" id="PVG81454.1"/>
    </source>
</evidence>